<evidence type="ECO:0000256" key="7">
    <source>
        <dbReference type="SAM" id="Phobius"/>
    </source>
</evidence>
<dbReference type="PANTHER" id="PTHR47966">
    <property type="entry name" value="BETA-SITE APP-CLEAVING ENZYME, ISOFORM A-RELATED"/>
    <property type="match status" value="1"/>
</dbReference>
<reference evidence="9" key="1">
    <citation type="submission" date="2023-04" db="EMBL/GenBank/DDBJ databases">
        <title>Ambrosiozyma monospora NBRC 1965.</title>
        <authorList>
            <person name="Ichikawa N."/>
            <person name="Sato H."/>
            <person name="Tonouchi N."/>
        </authorList>
    </citation>
    <scope>NUCLEOTIDE SEQUENCE</scope>
    <source>
        <strain evidence="9">NBRC 1965</strain>
    </source>
</reference>
<protein>
    <submittedName>
        <fullName evidence="9">Unnamed protein product</fullName>
    </submittedName>
</protein>
<organism evidence="9 10">
    <name type="scientific">Ambrosiozyma monospora</name>
    <name type="common">Yeast</name>
    <name type="synonym">Endomycopsis monosporus</name>
    <dbReference type="NCBI Taxonomy" id="43982"/>
    <lineage>
        <taxon>Eukaryota</taxon>
        <taxon>Fungi</taxon>
        <taxon>Dikarya</taxon>
        <taxon>Ascomycota</taxon>
        <taxon>Saccharomycotina</taxon>
        <taxon>Pichiomycetes</taxon>
        <taxon>Pichiales</taxon>
        <taxon>Pichiaceae</taxon>
        <taxon>Ambrosiozyma</taxon>
    </lineage>
</organism>
<dbReference type="InterPro" id="IPR001969">
    <property type="entry name" value="Aspartic_peptidase_AS"/>
</dbReference>
<dbReference type="GO" id="GO:0004190">
    <property type="term" value="F:aspartic-type endopeptidase activity"/>
    <property type="evidence" value="ECO:0007669"/>
    <property type="project" value="UniProtKB-KW"/>
</dbReference>
<keyword evidence="4 5" id="KW-1015">Disulfide bond</keyword>
<keyword evidence="7" id="KW-0472">Membrane</keyword>
<dbReference type="InterPro" id="IPR033121">
    <property type="entry name" value="PEPTIDASE_A1"/>
</dbReference>
<evidence type="ECO:0000256" key="3">
    <source>
        <dbReference type="ARBA" id="ARBA00022750"/>
    </source>
</evidence>
<evidence type="ECO:0000256" key="2">
    <source>
        <dbReference type="ARBA" id="ARBA00022729"/>
    </source>
</evidence>
<dbReference type="GO" id="GO:0005576">
    <property type="term" value="C:extracellular region"/>
    <property type="evidence" value="ECO:0007669"/>
    <property type="project" value="UniProtKB-ARBA"/>
</dbReference>
<keyword evidence="7" id="KW-0812">Transmembrane</keyword>
<dbReference type="GO" id="GO:0006508">
    <property type="term" value="P:proteolysis"/>
    <property type="evidence" value="ECO:0007669"/>
    <property type="project" value="UniProtKB-KW"/>
</dbReference>
<dbReference type="PRINTS" id="PR00792">
    <property type="entry name" value="PEPSIN"/>
</dbReference>
<feature type="domain" description="Peptidase A1" evidence="8">
    <location>
        <begin position="1"/>
        <end position="213"/>
    </location>
</feature>
<name>A0A9W6YZD2_AMBMO</name>
<proteinExistence type="inferred from homology"/>
<comment type="similarity">
    <text evidence="1 6">Belongs to the peptidase A1 family.</text>
</comment>
<dbReference type="PROSITE" id="PS00141">
    <property type="entry name" value="ASP_PROTEASE"/>
    <property type="match status" value="1"/>
</dbReference>
<dbReference type="Pfam" id="PF00026">
    <property type="entry name" value="Asp"/>
    <property type="match status" value="1"/>
</dbReference>
<dbReference type="EMBL" id="BSXU01006158">
    <property type="protein sequence ID" value="GMG55776.1"/>
    <property type="molecule type" value="Genomic_DNA"/>
</dbReference>
<evidence type="ECO:0000256" key="4">
    <source>
        <dbReference type="ARBA" id="ARBA00023157"/>
    </source>
</evidence>
<keyword evidence="2" id="KW-0732">Signal</keyword>
<dbReference type="Proteomes" id="UP001165063">
    <property type="component" value="Unassembled WGS sequence"/>
</dbReference>
<feature type="disulfide bond" evidence="5">
    <location>
        <begin position="144"/>
        <end position="177"/>
    </location>
</feature>
<feature type="transmembrane region" description="Helical" evidence="7">
    <location>
        <begin position="291"/>
        <end position="311"/>
    </location>
</feature>
<evidence type="ECO:0000256" key="1">
    <source>
        <dbReference type="ARBA" id="ARBA00007447"/>
    </source>
</evidence>
<dbReference type="SUPFAM" id="SSF50630">
    <property type="entry name" value="Acid proteases"/>
    <property type="match status" value="1"/>
</dbReference>
<dbReference type="PROSITE" id="PS51767">
    <property type="entry name" value="PEPTIDASE_A1"/>
    <property type="match status" value="1"/>
</dbReference>
<sequence>MTMKKQGLINQNTYSIYLDDYTSTDSAVVLFGAIDHSKYVGDLGLLPVASTNKRLDVYLNKIIASKLASPFDTTTNSASHASSSYGSDSSNSSHIVSNFTIATGSTKALLDSGASNSQFPGNVIEVFMDEFNLHNYSNILAGNCSEIDQFDLTFDFMGFELSVPLSGFISSQYGDTCILAISKTMHDYVTLGDSFLRNIYYVVDLDNNQIALALANLDSDLDSSSETIENNENIEVISGIVPSATPAPNYSTNQTSFNSGLYVYSEMVAASSGTLIPSIDHSSFAVRRVDIPNLSVCYICFSVLILSLILLV</sequence>
<dbReference type="PANTHER" id="PTHR47966:SF51">
    <property type="entry name" value="BETA-SITE APP-CLEAVING ENZYME, ISOFORM A-RELATED"/>
    <property type="match status" value="1"/>
</dbReference>
<evidence type="ECO:0000313" key="9">
    <source>
        <dbReference type="EMBL" id="GMG55776.1"/>
    </source>
</evidence>
<comment type="caution">
    <text evidence="9">The sequence shown here is derived from an EMBL/GenBank/DDBJ whole genome shotgun (WGS) entry which is preliminary data.</text>
</comment>
<evidence type="ECO:0000259" key="8">
    <source>
        <dbReference type="PROSITE" id="PS51767"/>
    </source>
</evidence>
<dbReference type="Gene3D" id="2.40.70.10">
    <property type="entry name" value="Acid Proteases"/>
    <property type="match status" value="1"/>
</dbReference>
<dbReference type="InterPro" id="IPR021109">
    <property type="entry name" value="Peptidase_aspartic_dom_sf"/>
</dbReference>
<dbReference type="InterPro" id="IPR001461">
    <property type="entry name" value="Aspartic_peptidase_A1"/>
</dbReference>
<evidence type="ECO:0000256" key="5">
    <source>
        <dbReference type="PIRSR" id="PIRSR601461-2"/>
    </source>
</evidence>
<dbReference type="AlphaFoldDB" id="A0A9W6YZD2"/>
<accession>A0A9W6YZD2</accession>
<gene>
    <name evidence="9" type="ORF">Amon01_000784800</name>
</gene>
<keyword evidence="10" id="KW-1185">Reference proteome</keyword>
<dbReference type="OrthoDB" id="771136at2759"/>
<evidence type="ECO:0000313" key="10">
    <source>
        <dbReference type="Proteomes" id="UP001165063"/>
    </source>
</evidence>
<keyword evidence="7" id="KW-1133">Transmembrane helix</keyword>
<keyword evidence="6" id="KW-0378">Hydrolase</keyword>
<keyword evidence="6" id="KW-0645">Protease</keyword>
<keyword evidence="3 6" id="KW-0064">Aspartyl protease</keyword>
<evidence type="ECO:0000256" key="6">
    <source>
        <dbReference type="RuleBase" id="RU000454"/>
    </source>
</evidence>